<evidence type="ECO:0000256" key="4">
    <source>
        <dbReference type="ARBA" id="ARBA00023136"/>
    </source>
</evidence>
<evidence type="ECO:0000313" key="8">
    <source>
        <dbReference type="Proteomes" id="UP000261811"/>
    </source>
</evidence>
<protein>
    <submittedName>
        <fullName evidence="7">DUF4870 domain-containing protein</fullName>
    </submittedName>
</protein>
<proteinExistence type="predicted"/>
<keyword evidence="4 6" id="KW-0472">Membrane</keyword>
<keyword evidence="8" id="KW-1185">Reference proteome</keyword>
<sequence>MNDNPPQPPLGEQPPGEPRPPSGEQPPPYGPPPHAVPYGSPYGGQGGPPPPYDPRYGYGPPGVPQHPSAHGGAVTSEETNMVVLSYVLMLFVGFLAPLVIYLMKKNTSRFVRHHAAQALNYQLTMLIHLLALGSVCAVPAIITKNPAYLVPLVLVYLELLIGGWVFPIVGAVSGGKGRWTRFPTFFCFRMIR</sequence>
<evidence type="ECO:0000313" key="7">
    <source>
        <dbReference type="EMBL" id="RFU37811.1"/>
    </source>
</evidence>
<organism evidence="7 8">
    <name type="scientific">Actinomadura logoneensis</name>
    <dbReference type="NCBI Taxonomy" id="2293572"/>
    <lineage>
        <taxon>Bacteria</taxon>
        <taxon>Bacillati</taxon>
        <taxon>Actinomycetota</taxon>
        <taxon>Actinomycetes</taxon>
        <taxon>Streptosporangiales</taxon>
        <taxon>Thermomonosporaceae</taxon>
        <taxon>Actinomadura</taxon>
    </lineage>
</organism>
<dbReference type="Pfam" id="PF09685">
    <property type="entry name" value="MamF_MmsF"/>
    <property type="match status" value="1"/>
</dbReference>
<keyword evidence="2 6" id="KW-0812">Transmembrane</keyword>
<accession>A0A372JCS1</accession>
<dbReference type="Proteomes" id="UP000261811">
    <property type="component" value="Unassembled WGS sequence"/>
</dbReference>
<dbReference type="InterPro" id="IPR019109">
    <property type="entry name" value="MamF_MmsF"/>
</dbReference>
<evidence type="ECO:0000256" key="2">
    <source>
        <dbReference type="ARBA" id="ARBA00022692"/>
    </source>
</evidence>
<evidence type="ECO:0000256" key="3">
    <source>
        <dbReference type="ARBA" id="ARBA00022989"/>
    </source>
</evidence>
<gene>
    <name evidence="7" type="ORF">DZF91_30945</name>
</gene>
<comment type="subcellular location">
    <subcellularLocation>
        <location evidence="1">Membrane</location>
        <topology evidence="1">Multi-pass membrane protein</topology>
    </subcellularLocation>
</comment>
<dbReference type="RefSeq" id="WP_117360617.1">
    <property type="nucleotide sequence ID" value="NZ_QURH01000917.1"/>
</dbReference>
<reference evidence="7 8" key="1">
    <citation type="submission" date="2018-08" db="EMBL/GenBank/DDBJ databases">
        <title>Actinomadura jelena sp. nov., a novel Actinomycete isolated from soil in Chad.</title>
        <authorList>
            <person name="Shi L."/>
        </authorList>
    </citation>
    <scope>NUCLEOTIDE SEQUENCE [LARGE SCALE GENOMIC DNA]</scope>
    <source>
        <strain evidence="7 8">NEAU-G17</strain>
    </source>
</reference>
<name>A0A372JCS1_9ACTN</name>
<dbReference type="OrthoDB" id="9808930at2"/>
<dbReference type="EMBL" id="QURH01000917">
    <property type="protein sequence ID" value="RFU37811.1"/>
    <property type="molecule type" value="Genomic_DNA"/>
</dbReference>
<feature type="transmembrane region" description="Helical" evidence="6">
    <location>
        <begin position="148"/>
        <end position="172"/>
    </location>
</feature>
<evidence type="ECO:0000256" key="1">
    <source>
        <dbReference type="ARBA" id="ARBA00004141"/>
    </source>
</evidence>
<feature type="compositionally biased region" description="Pro residues" evidence="5">
    <location>
        <begin position="1"/>
        <end position="35"/>
    </location>
</feature>
<feature type="transmembrane region" description="Helical" evidence="6">
    <location>
        <begin position="83"/>
        <end position="102"/>
    </location>
</feature>
<feature type="region of interest" description="Disordered" evidence="5">
    <location>
        <begin position="1"/>
        <end position="73"/>
    </location>
</feature>
<evidence type="ECO:0000256" key="6">
    <source>
        <dbReference type="SAM" id="Phobius"/>
    </source>
</evidence>
<feature type="transmembrane region" description="Helical" evidence="6">
    <location>
        <begin position="123"/>
        <end position="142"/>
    </location>
</feature>
<dbReference type="AlphaFoldDB" id="A0A372JCS1"/>
<keyword evidence="3 6" id="KW-1133">Transmembrane helix</keyword>
<comment type="caution">
    <text evidence="7">The sequence shown here is derived from an EMBL/GenBank/DDBJ whole genome shotgun (WGS) entry which is preliminary data.</text>
</comment>
<evidence type="ECO:0000256" key="5">
    <source>
        <dbReference type="SAM" id="MobiDB-lite"/>
    </source>
</evidence>